<dbReference type="EMBL" id="GGEC01014525">
    <property type="protein sequence ID" value="MBW95008.1"/>
    <property type="molecule type" value="Transcribed_RNA"/>
</dbReference>
<reference evidence="1" key="1">
    <citation type="submission" date="2018-02" db="EMBL/GenBank/DDBJ databases">
        <title>Rhizophora mucronata_Transcriptome.</title>
        <authorList>
            <person name="Meera S.P."/>
            <person name="Sreeshan A."/>
            <person name="Augustine A."/>
        </authorList>
    </citation>
    <scope>NUCLEOTIDE SEQUENCE</scope>
    <source>
        <tissue evidence="1">Leaf</tissue>
    </source>
</reference>
<proteinExistence type="predicted"/>
<evidence type="ECO:0000313" key="1">
    <source>
        <dbReference type="EMBL" id="MBW95008.1"/>
    </source>
</evidence>
<dbReference type="AlphaFoldDB" id="A0A2P2JNF2"/>
<sequence>MASRALLLSSDCSLCCSMTCSLTLRSASSDLSESISAVNRATWSLNCRLSWESKALSCSRASILCLSLVSFSCCC</sequence>
<name>A0A2P2JNF2_RHIMU</name>
<protein>
    <submittedName>
        <fullName evidence="1">Uncharacterized protein MANES_02G084200</fullName>
    </submittedName>
</protein>
<organism evidence="1">
    <name type="scientific">Rhizophora mucronata</name>
    <name type="common">Asiatic mangrove</name>
    <dbReference type="NCBI Taxonomy" id="61149"/>
    <lineage>
        <taxon>Eukaryota</taxon>
        <taxon>Viridiplantae</taxon>
        <taxon>Streptophyta</taxon>
        <taxon>Embryophyta</taxon>
        <taxon>Tracheophyta</taxon>
        <taxon>Spermatophyta</taxon>
        <taxon>Magnoliopsida</taxon>
        <taxon>eudicotyledons</taxon>
        <taxon>Gunneridae</taxon>
        <taxon>Pentapetalae</taxon>
        <taxon>rosids</taxon>
        <taxon>fabids</taxon>
        <taxon>Malpighiales</taxon>
        <taxon>Rhizophoraceae</taxon>
        <taxon>Rhizophora</taxon>
    </lineage>
</organism>
<accession>A0A2P2JNF2</accession>